<dbReference type="EMBL" id="CP026255">
    <property type="protein sequence ID" value="AWP12506.1"/>
    <property type="molecule type" value="Genomic_DNA"/>
</dbReference>
<dbReference type="Proteomes" id="UP000246464">
    <property type="component" value="Chromosome 13"/>
</dbReference>
<evidence type="ECO:0000313" key="2">
    <source>
        <dbReference type="EMBL" id="AWP12506.1"/>
    </source>
</evidence>
<reference evidence="2 3" key="1">
    <citation type="submission" date="2017-12" db="EMBL/GenBank/DDBJ databases">
        <title>Integrating genomic resources of turbot (Scophthalmus maximus) in depth evaluation of genetic and physical mapping variation across individuals.</title>
        <authorList>
            <person name="Martinez P."/>
        </authorList>
    </citation>
    <scope>NUCLEOTIDE SEQUENCE [LARGE SCALE GENOMIC DNA]</scope>
</reference>
<evidence type="ECO:0000313" key="3">
    <source>
        <dbReference type="Proteomes" id="UP000246464"/>
    </source>
</evidence>
<gene>
    <name evidence="2" type="ORF">SMAX5B_019222</name>
</gene>
<keyword evidence="3" id="KW-1185">Reference proteome</keyword>
<protein>
    <submittedName>
        <fullName evidence="2">Uncharacterized protein</fullName>
    </submittedName>
</protein>
<proteinExistence type="predicted"/>
<feature type="compositionally biased region" description="Basic and acidic residues" evidence="1">
    <location>
        <begin position="66"/>
        <end position="76"/>
    </location>
</feature>
<name>A0A2U9C9S4_SCOMX</name>
<accession>A0A2U9C9S4</accession>
<feature type="compositionally biased region" description="Basic and acidic residues" evidence="1">
    <location>
        <begin position="83"/>
        <end position="96"/>
    </location>
</feature>
<dbReference type="AlphaFoldDB" id="A0A2U9C9S4"/>
<feature type="region of interest" description="Disordered" evidence="1">
    <location>
        <begin position="66"/>
        <end position="96"/>
    </location>
</feature>
<sequence>MEIPHKSGIQYLTPGYPAPLLRTVTLPVNERLNASTPAAGVENPTNREGRMVINHPRGWRCRFDPGNMERRVHPDEAGQLEVDNNRSRMEQERGDD</sequence>
<evidence type="ECO:0000256" key="1">
    <source>
        <dbReference type="SAM" id="MobiDB-lite"/>
    </source>
</evidence>
<organism evidence="2 3">
    <name type="scientific">Scophthalmus maximus</name>
    <name type="common">Turbot</name>
    <name type="synonym">Psetta maxima</name>
    <dbReference type="NCBI Taxonomy" id="52904"/>
    <lineage>
        <taxon>Eukaryota</taxon>
        <taxon>Metazoa</taxon>
        <taxon>Chordata</taxon>
        <taxon>Craniata</taxon>
        <taxon>Vertebrata</taxon>
        <taxon>Euteleostomi</taxon>
        <taxon>Actinopterygii</taxon>
        <taxon>Neopterygii</taxon>
        <taxon>Teleostei</taxon>
        <taxon>Neoteleostei</taxon>
        <taxon>Acanthomorphata</taxon>
        <taxon>Carangaria</taxon>
        <taxon>Pleuronectiformes</taxon>
        <taxon>Pleuronectoidei</taxon>
        <taxon>Scophthalmidae</taxon>
        <taxon>Scophthalmus</taxon>
    </lineage>
</organism>